<feature type="domain" description="AIG1-type G" evidence="11">
    <location>
        <begin position="608"/>
        <end position="807"/>
    </location>
</feature>
<dbReference type="PRINTS" id="PR00499">
    <property type="entry name" value="P67PHOX"/>
</dbReference>
<evidence type="ECO:0000256" key="3">
    <source>
        <dbReference type="ARBA" id="ARBA00022443"/>
    </source>
</evidence>
<proteinExistence type="inferred from homology"/>
<dbReference type="PROSITE" id="PS50209">
    <property type="entry name" value="CARD"/>
    <property type="match status" value="1"/>
</dbReference>
<name>A0A1S3M400_SALSA</name>
<dbReference type="AlphaFoldDB" id="A0A1S3M400"/>
<protein>
    <recommendedName>
        <fullName evidence="15">GTPase IMAP family member 8-like</fullName>
    </recommendedName>
</protein>
<dbReference type="Pfam" id="PF00619">
    <property type="entry name" value="CARD"/>
    <property type="match status" value="1"/>
</dbReference>
<dbReference type="Gene3D" id="3.40.50.300">
    <property type="entry name" value="P-loop containing nucleotide triphosphate hydrolases"/>
    <property type="match status" value="4"/>
</dbReference>
<dbReference type="Pfam" id="PF14604">
    <property type="entry name" value="SH3_9"/>
    <property type="match status" value="2"/>
</dbReference>
<dbReference type="PANTHER" id="PTHR10903">
    <property type="entry name" value="GTPASE, IMAP FAMILY MEMBER-RELATED"/>
    <property type="match status" value="1"/>
</dbReference>
<accession>A0A1S3M400</accession>
<reference evidence="14" key="1">
    <citation type="submission" date="2025-08" db="UniProtKB">
        <authorList>
            <consortium name="RefSeq"/>
        </authorList>
    </citation>
    <scope>IDENTIFICATION</scope>
</reference>
<feature type="domain" description="CARD" evidence="10">
    <location>
        <begin position="1450"/>
        <end position="1532"/>
    </location>
</feature>
<feature type="region of interest" description="Disordered" evidence="8">
    <location>
        <begin position="1120"/>
        <end position="1139"/>
    </location>
</feature>
<comment type="similarity">
    <text evidence="2">Belongs to the TRAFAC class TrmE-Era-EngA-EngB-Septin-like GTPase superfamily. AIG1/Toc34/Toc159-like paraseptin GTPase family. IAN subfamily.</text>
</comment>
<evidence type="ECO:0008006" key="15">
    <source>
        <dbReference type="Google" id="ProtNLM"/>
    </source>
</evidence>
<dbReference type="GO" id="GO:0006954">
    <property type="term" value="P:inflammatory response"/>
    <property type="evidence" value="ECO:0007669"/>
    <property type="project" value="UniProtKB-KW"/>
</dbReference>
<evidence type="ECO:0000256" key="4">
    <source>
        <dbReference type="ARBA" id="ARBA00022490"/>
    </source>
</evidence>
<dbReference type="SMART" id="SM00326">
    <property type="entry name" value="SH3"/>
    <property type="match status" value="2"/>
</dbReference>
<dbReference type="KEGG" id="sasa:106570292"/>
<dbReference type="GeneID" id="106570292"/>
<dbReference type="Proteomes" id="UP001652741">
    <property type="component" value="Chromosome ssa01"/>
</dbReference>
<dbReference type="Pfam" id="PF13553">
    <property type="entry name" value="FIIND"/>
    <property type="match status" value="1"/>
</dbReference>
<dbReference type="SUPFAM" id="SSF50044">
    <property type="entry name" value="SH3-domain"/>
    <property type="match status" value="2"/>
</dbReference>
<dbReference type="Gene3D" id="1.10.533.10">
    <property type="entry name" value="Death Domain, Fas"/>
    <property type="match status" value="1"/>
</dbReference>
<evidence type="ECO:0000259" key="9">
    <source>
        <dbReference type="PROSITE" id="PS50002"/>
    </source>
</evidence>
<evidence type="ECO:0000256" key="2">
    <source>
        <dbReference type="ARBA" id="ARBA00008535"/>
    </source>
</evidence>
<comment type="subcellular location">
    <subcellularLocation>
        <location evidence="1">Cytoplasm</location>
        <location evidence="1">Cytosol</location>
    </subcellularLocation>
</comment>
<gene>
    <name evidence="14" type="primary">LOC106570292</name>
</gene>
<dbReference type="Pfam" id="PF23679">
    <property type="entry name" value="UPA-FIIND"/>
    <property type="match status" value="1"/>
</dbReference>
<feature type="region of interest" description="Disordered" evidence="8">
    <location>
        <begin position="1065"/>
        <end position="1085"/>
    </location>
</feature>
<dbReference type="InterPro" id="IPR027417">
    <property type="entry name" value="P-loop_NTPase"/>
</dbReference>
<evidence type="ECO:0000259" key="12">
    <source>
        <dbReference type="PROSITE" id="PS51830"/>
    </source>
</evidence>
<dbReference type="RefSeq" id="XP_013997968.2">
    <property type="nucleotide sequence ID" value="XM_014142493.2"/>
</dbReference>
<feature type="domain" description="FIIND" evidence="12">
    <location>
        <begin position="1170"/>
        <end position="1447"/>
    </location>
</feature>
<feature type="domain" description="AIG1-type G" evidence="11">
    <location>
        <begin position="843"/>
        <end position="1042"/>
    </location>
</feature>
<evidence type="ECO:0000256" key="6">
    <source>
        <dbReference type="ARBA" id="ARBA00023134"/>
    </source>
</evidence>
<organism evidence="13 14">
    <name type="scientific">Salmo salar</name>
    <name type="common">Atlantic salmon</name>
    <dbReference type="NCBI Taxonomy" id="8030"/>
    <lineage>
        <taxon>Eukaryota</taxon>
        <taxon>Metazoa</taxon>
        <taxon>Chordata</taxon>
        <taxon>Craniata</taxon>
        <taxon>Vertebrata</taxon>
        <taxon>Euteleostomi</taxon>
        <taxon>Actinopterygii</taxon>
        <taxon>Neopterygii</taxon>
        <taxon>Teleostei</taxon>
        <taxon>Protacanthopterygii</taxon>
        <taxon>Salmoniformes</taxon>
        <taxon>Salmonidae</taxon>
        <taxon>Salmoninae</taxon>
        <taxon>Salmo</taxon>
    </lineage>
</organism>
<dbReference type="InterPro" id="IPR011029">
    <property type="entry name" value="DEATH-like_dom_sf"/>
</dbReference>
<evidence type="ECO:0000259" key="11">
    <source>
        <dbReference type="PROSITE" id="PS51720"/>
    </source>
</evidence>
<dbReference type="SUPFAM" id="SSF47986">
    <property type="entry name" value="DEATH domain"/>
    <property type="match status" value="1"/>
</dbReference>
<dbReference type="PROSITE" id="PS51830">
    <property type="entry name" value="FIIND"/>
    <property type="match status" value="1"/>
</dbReference>
<dbReference type="SUPFAM" id="SSF52540">
    <property type="entry name" value="P-loop containing nucleoside triphosphate hydrolases"/>
    <property type="match status" value="4"/>
</dbReference>
<feature type="domain" description="AIG1-type G" evidence="11">
    <location>
        <begin position="310"/>
        <end position="509"/>
    </location>
</feature>
<dbReference type="Pfam" id="PF04548">
    <property type="entry name" value="AIG1"/>
    <property type="match status" value="4"/>
</dbReference>
<dbReference type="PANTHER" id="PTHR10903:SF107">
    <property type="entry name" value="GTPASE IMAP FAMILY MEMBER 4-LIKE-RELATED"/>
    <property type="match status" value="1"/>
</dbReference>
<dbReference type="PaxDb" id="8030-ENSSSAP00000058672"/>
<evidence type="ECO:0000256" key="5">
    <source>
        <dbReference type="ARBA" id="ARBA00022741"/>
    </source>
</evidence>
<dbReference type="CDD" id="cd01852">
    <property type="entry name" value="AIG1"/>
    <property type="match status" value="4"/>
</dbReference>
<keyword evidence="5" id="KW-0547">Nucleotide-binding</keyword>
<feature type="domain" description="AIG1-type G" evidence="11">
    <location>
        <begin position="12"/>
        <end position="213"/>
    </location>
</feature>
<evidence type="ECO:0000313" key="13">
    <source>
        <dbReference type="Proteomes" id="UP001652741"/>
    </source>
</evidence>
<dbReference type="GO" id="GO:0042981">
    <property type="term" value="P:regulation of apoptotic process"/>
    <property type="evidence" value="ECO:0007669"/>
    <property type="project" value="InterPro"/>
</dbReference>
<dbReference type="InterPro" id="IPR045058">
    <property type="entry name" value="GIMA/IAN/Toc"/>
</dbReference>
<dbReference type="InterPro" id="IPR001452">
    <property type="entry name" value="SH3_domain"/>
</dbReference>
<feature type="domain" description="SH3" evidence="9">
    <location>
        <begin position="538"/>
        <end position="597"/>
    </location>
</feature>
<dbReference type="InterPro" id="IPR001315">
    <property type="entry name" value="CARD"/>
</dbReference>
<evidence type="ECO:0000256" key="1">
    <source>
        <dbReference type="ARBA" id="ARBA00004514"/>
    </source>
</evidence>
<keyword evidence="13" id="KW-1185">Reference proteome</keyword>
<dbReference type="InterPro" id="IPR025307">
    <property type="entry name" value="FIIND_dom"/>
</dbReference>
<dbReference type="InterPro" id="IPR036028">
    <property type="entry name" value="SH3-like_dom_sf"/>
</dbReference>
<dbReference type="STRING" id="8030.ENSSSAP00000058672"/>
<keyword evidence="6" id="KW-0342">GTP-binding</keyword>
<keyword evidence="3 7" id="KW-0728">SH3 domain</keyword>
<evidence type="ECO:0000256" key="7">
    <source>
        <dbReference type="PROSITE-ProRule" id="PRU00192"/>
    </source>
</evidence>
<sequence>MTPLARCDTLHRSGLRIVLLGCKDAGKSSAGNTILGREEFDLRRTAQCVKKQGEVAGRQVTVVDTPGWWANQPVERTLELVKQEIVLSVSQCPPGPHTILLVKRGDHSFTEKNRRSVEEHMELLSERVWSHTIVLFTHGDCLGDTTIEQHIAREREALQWLVEKCGNRYHVLNNENKGDVTQVTELLEKIDEMVTGNRRGHYEIKREILLEIEVKRKGNKERAKQRLKKVQEQRKTLRSPMGIQVIAIYDCEAADEDELSFSEGQLINVLDKVDPGWWEGELNGVTGLFPANYVKITTMESDQQCDSLHLSELRIVLLGCKDAGKSSSGNTILGREEFDLRTAAQCVKKQGEVAGRQVTVVDTPGWWANQPVERTPKLVKQEIVLSVFLCPPGPHTLLLVIRGDHTFNEKHRRSIEEHMELLGENGWSHTIVLFTHGDCLGDTTIEQHIESEGEALQWLVEKCGNRYHVLNNESKGDVTQVTELLEKIEEMVTGNRGVHFEIKINILEMMEKKWKAEEERAKQRLMKVQEQRKTLRSPMGIQVIAIYDYEAADDDELSFSEGQLINVLDKVDPGWWEGELNGVTGLFPANYVKITTMESDQQCDSLHLSELRIVLLGCKDAGKSSTGNTILGREEFDLRTAAQCVKKQGEVAGRQVTVVDTPGWWANQPVERTPELVKQEIVLSVSQCLPGPHTILLVIRGDLSFTEKHRISIEQHMELLSEKVWSHTIVLFTYGDCLGDTTIEQHIESEGEALQWLVEKCGNRYHVLNNESKGDVTHVIELLEKIEEMLAGNRGGHYELKREILEKIDVWRRKKEEKAKQWCMKVKKQRAIHQTFIGDSVHLSELSIVLLGHNVVGKSSAGNTILGREKFDLETTAQCVKRQGEVAGRQVTVVDTPGWNWTDPVEKSLELVRQEIVLSVSLCPPGPHTLLLVIRVDVSFNDEKTSAAEDHLELLSERVWSHTIVLFTHGDCLGDTTIEQHIQREGKALQWLVEKCGNRYHVLNNEKKGDVTQVTELLEKIDELVAANSGDVFYPERESKEEINWKREIWEKPYLTLKGAHSIDLPLSMSGDSRPETGYDGSEQMSGFGSVAESLLRLEVPGEYISDTQSLRSSVYSSQTSEPVCEHNSGSKSSRATSSLDCMRQKTLYSSGILNPESVDSSASTPEEHTLAVVTKLTPETSTEFRETTYRLQCSHAGLFQCSLTGLVFLMKGEMEVLYRTVQWDENLLHSTGQTPAGPLFSIECLQGSICQLHLPHCEILSGDGLDSLSVAHVTGDSVEVLPPLRVTDTHVVVNITDLSLWGLVRMFIPFLSIKGQVLPFLQSFSHLRSVLNVIVLPSNVPLNEVEEKQRACTYIPVCSDCTLTRGETYSLSCDLKKIQDIYPKAKHIQIYWGYGPNYHPTFQVFLKPDTEDVELRLLERGADGDEVWTGRVLLQDAVLVGGDQAGTSQRSSAEQLLCSRRTEFVNRVSGPVLDSLLDRLLQWKVLNELEMEKVKVIPERAVKAREVIDMVLNKGAKACSIMKTLLVELDPFFCITLGFHSNMLEYEALMSMANDVCIQ</sequence>
<evidence type="ECO:0000256" key="8">
    <source>
        <dbReference type="SAM" id="MobiDB-lite"/>
    </source>
</evidence>
<dbReference type="PROSITE" id="PS50002">
    <property type="entry name" value="SH3"/>
    <property type="match status" value="2"/>
</dbReference>
<dbReference type="PROSITE" id="PS51720">
    <property type="entry name" value="G_AIG1"/>
    <property type="match status" value="4"/>
</dbReference>
<keyword evidence="4" id="KW-0963">Cytoplasm</keyword>
<evidence type="ECO:0000259" key="10">
    <source>
        <dbReference type="PROSITE" id="PS50209"/>
    </source>
</evidence>
<dbReference type="Gene3D" id="2.30.30.40">
    <property type="entry name" value="SH3 Domains"/>
    <property type="match status" value="2"/>
</dbReference>
<dbReference type="InterPro" id="IPR006703">
    <property type="entry name" value="G_AIG1"/>
</dbReference>
<feature type="domain" description="SH3" evidence="9">
    <location>
        <begin position="240"/>
        <end position="299"/>
    </location>
</feature>
<dbReference type="GO" id="GO:0005829">
    <property type="term" value="C:cytosol"/>
    <property type="evidence" value="ECO:0007669"/>
    <property type="project" value="UniProtKB-SubCell"/>
</dbReference>
<dbReference type="GO" id="GO:0045087">
    <property type="term" value="P:innate immune response"/>
    <property type="evidence" value="ECO:0007669"/>
    <property type="project" value="UniProtKB-KW"/>
</dbReference>
<evidence type="ECO:0000313" key="14">
    <source>
        <dbReference type="RefSeq" id="XP_013997968.2"/>
    </source>
</evidence>
<dbReference type="PRINTS" id="PR00452">
    <property type="entry name" value="SH3DOMAIN"/>
</dbReference>